<dbReference type="AlphaFoldDB" id="A0A8J2YM74"/>
<evidence type="ECO:0000313" key="3">
    <source>
        <dbReference type="EMBL" id="GGE53226.1"/>
    </source>
</evidence>
<evidence type="ECO:0000313" key="4">
    <source>
        <dbReference type="Proteomes" id="UP000628775"/>
    </source>
</evidence>
<keyword evidence="1" id="KW-0456">Lyase</keyword>
<gene>
    <name evidence="3" type="ORF">GCM10011391_35150</name>
</gene>
<dbReference type="GO" id="GO:0016829">
    <property type="term" value="F:lyase activity"/>
    <property type="evidence" value="ECO:0007669"/>
    <property type="project" value="UniProtKB-KW"/>
</dbReference>
<dbReference type="Proteomes" id="UP000628775">
    <property type="component" value="Unassembled WGS sequence"/>
</dbReference>
<comment type="caution">
    <text evidence="3">The sequence shown here is derived from an EMBL/GenBank/DDBJ whole genome shotgun (WGS) entry which is preliminary data.</text>
</comment>
<dbReference type="InterPro" id="IPR044144">
    <property type="entry name" value="SAF_UxaA/GarD"/>
</dbReference>
<dbReference type="Gene3D" id="2.30.130.110">
    <property type="match status" value="1"/>
</dbReference>
<dbReference type="CDD" id="cd11613">
    <property type="entry name" value="SAF_AH_GD"/>
    <property type="match status" value="1"/>
</dbReference>
<keyword evidence="4" id="KW-1185">Reference proteome</keyword>
<sequence length="92" mass="10217">MHKFLIHYKGDHVGVAVQDIAANEKVQGVFMDDNTTIDVRAKAAIPLGHKIAIANVEEEAKVIEYKVPIGFAPNGLKVGDYVHTHNLKTLRW</sequence>
<evidence type="ECO:0000256" key="1">
    <source>
        <dbReference type="ARBA" id="ARBA00023239"/>
    </source>
</evidence>
<accession>A0A8J2YM74</accession>
<reference evidence="3" key="1">
    <citation type="journal article" date="2014" name="Int. J. Syst. Evol. Microbiol.">
        <title>Complete genome sequence of Corynebacterium casei LMG S-19264T (=DSM 44701T), isolated from a smear-ripened cheese.</title>
        <authorList>
            <consortium name="US DOE Joint Genome Institute (JGI-PGF)"/>
            <person name="Walter F."/>
            <person name="Albersmeier A."/>
            <person name="Kalinowski J."/>
            <person name="Ruckert C."/>
        </authorList>
    </citation>
    <scope>NUCLEOTIDE SEQUENCE</scope>
    <source>
        <strain evidence="3">CGMCC 1.15371</strain>
    </source>
</reference>
<dbReference type="SMART" id="SM00858">
    <property type="entry name" value="SAF"/>
    <property type="match status" value="1"/>
</dbReference>
<organism evidence="3 4">
    <name type="scientific">Pullulanibacillus camelliae</name>
    <dbReference type="NCBI Taxonomy" id="1707096"/>
    <lineage>
        <taxon>Bacteria</taxon>
        <taxon>Bacillati</taxon>
        <taxon>Bacillota</taxon>
        <taxon>Bacilli</taxon>
        <taxon>Bacillales</taxon>
        <taxon>Sporolactobacillaceae</taxon>
        <taxon>Pullulanibacillus</taxon>
    </lineage>
</organism>
<feature type="domain" description="SAF" evidence="2">
    <location>
        <begin position="11"/>
        <end position="88"/>
    </location>
</feature>
<dbReference type="EMBL" id="BMIR01000023">
    <property type="protein sequence ID" value="GGE53226.1"/>
    <property type="molecule type" value="Genomic_DNA"/>
</dbReference>
<proteinExistence type="predicted"/>
<protein>
    <recommendedName>
        <fullName evidence="2">SAF domain-containing protein</fullName>
    </recommendedName>
</protein>
<reference evidence="3" key="2">
    <citation type="submission" date="2020-09" db="EMBL/GenBank/DDBJ databases">
        <authorList>
            <person name="Sun Q."/>
            <person name="Zhou Y."/>
        </authorList>
    </citation>
    <scope>NUCLEOTIDE SEQUENCE</scope>
    <source>
        <strain evidence="3">CGMCC 1.15371</strain>
    </source>
</reference>
<name>A0A8J2YM74_9BACL</name>
<dbReference type="RefSeq" id="WP_188697611.1">
    <property type="nucleotide sequence ID" value="NZ_BMIR01000023.1"/>
</dbReference>
<evidence type="ECO:0000259" key="2">
    <source>
        <dbReference type="SMART" id="SM00858"/>
    </source>
</evidence>
<dbReference type="InterPro" id="IPR013974">
    <property type="entry name" value="SAF"/>
</dbReference>